<dbReference type="eggNOG" id="KOG0323">
    <property type="taxonomic scope" value="Eukaryota"/>
</dbReference>
<evidence type="ECO:0000256" key="5">
    <source>
        <dbReference type="ARBA" id="ARBA00048336"/>
    </source>
</evidence>
<gene>
    <name evidence="10" type="ORF">H310_02895</name>
</gene>
<reference evidence="10" key="1">
    <citation type="submission" date="2013-12" db="EMBL/GenBank/DDBJ databases">
        <title>The Genome Sequence of Aphanomyces invadans NJM9701.</title>
        <authorList>
            <consortium name="The Broad Institute Genomics Platform"/>
            <person name="Russ C."/>
            <person name="Tyler B."/>
            <person name="van West P."/>
            <person name="Dieguez-Uribeondo J."/>
            <person name="Young S.K."/>
            <person name="Zeng Q."/>
            <person name="Gargeya S."/>
            <person name="Fitzgerald M."/>
            <person name="Abouelleil A."/>
            <person name="Alvarado L."/>
            <person name="Chapman S.B."/>
            <person name="Gainer-Dewar J."/>
            <person name="Goldberg J."/>
            <person name="Griggs A."/>
            <person name="Gujja S."/>
            <person name="Hansen M."/>
            <person name="Howarth C."/>
            <person name="Imamovic A."/>
            <person name="Ireland A."/>
            <person name="Larimer J."/>
            <person name="McCowan C."/>
            <person name="Murphy C."/>
            <person name="Pearson M."/>
            <person name="Poon T.W."/>
            <person name="Priest M."/>
            <person name="Roberts A."/>
            <person name="Saif S."/>
            <person name="Shea T."/>
            <person name="Sykes S."/>
            <person name="Wortman J."/>
            <person name="Nusbaum C."/>
            <person name="Birren B."/>
        </authorList>
    </citation>
    <scope>NUCLEOTIDE SEQUENCE [LARGE SCALE GENOMIC DNA]</scope>
    <source>
        <strain evidence="10">NJM9701</strain>
    </source>
</reference>
<dbReference type="InterPro" id="IPR036412">
    <property type="entry name" value="HAD-like_sf"/>
</dbReference>
<keyword evidence="3 6" id="KW-0539">Nucleus</keyword>
<dbReference type="PANTHER" id="PTHR23081">
    <property type="entry name" value="RNA POLYMERASE II CTD PHOSPHATASE"/>
    <property type="match status" value="1"/>
</dbReference>
<dbReference type="NCBIfam" id="TIGR02250">
    <property type="entry name" value="FCP1_euk"/>
    <property type="match status" value="1"/>
</dbReference>
<comment type="function">
    <text evidence="6">This promotes the activity of RNA polymerase II.</text>
</comment>
<feature type="compositionally biased region" description="Basic and acidic residues" evidence="7">
    <location>
        <begin position="700"/>
        <end position="718"/>
    </location>
</feature>
<evidence type="ECO:0000313" key="10">
    <source>
        <dbReference type="EMBL" id="ETW06718.1"/>
    </source>
</evidence>
<dbReference type="STRING" id="157072.A0A024UM63"/>
<feature type="region of interest" description="Disordered" evidence="7">
    <location>
        <begin position="464"/>
        <end position="523"/>
    </location>
</feature>
<comment type="catalytic activity">
    <reaction evidence="4 6">
        <text>O-phospho-L-seryl-[protein] + H2O = L-seryl-[protein] + phosphate</text>
        <dbReference type="Rhea" id="RHEA:20629"/>
        <dbReference type="Rhea" id="RHEA-COMP:9863"/>
        <dbReference type="Rhea" id="RHEA-COMP:11604"/>
        <dbReference type="ChEBI" id="CHEBI:15377"/>
        <dbReference type="ChEBI" id="CHEBI:29999"/>
        <dbReference type="ChEBI" id="CHEBI:43474"/>
        <dbReference type="ChEBI" id="CHEBI:83421"/>
        <dbReference type="EC" id="3.1.3.16"/>
    </reaction>
</comment>
<dbReference type="GO" id="GO:0008420">
    <property type="term" value="F:RNA polymerase II CTD heptapeptide repeat phosphatase activity"/>
    <property type="evidence" value="ECO:0007669"/>
    <property type="project" value="UniProtKB-UniRule"/>
</dbReference>
<dbReference type="VEuPathDB" id="FungiDB:H310_02895"/>
<accession>A0A024UM63</accession>
<dbReference type="SMART" id="SM00292">
    <property type="entry name" value="BRCT"/>
    <property type="match status" value="1"/>
</dbReference>
<dbReference type="PROSITE" id="PS50969">
    <property type="entry name" value="FCP1"/>
    <property type="match status" value="1"/>
</dbReference>
<comment type="catalytic activity">
    <reaction evidence="5 6">
        <text>O-phospho-L-threonyl-[protein] + H2O = L-threonyl-[protein] + phosphate</text>
        <dbReference type="Rhea" id="RHEA:47004"/>
        <dbReference type="Rhea" id="RHEA-COMP:11060"/>
        <dbReference type="Rhea" id="RHEA-COMP:11605"/>
        <dbReference type="ChEBI" id="CHEBI:15377"/>
        <dbReference type="ChEBI" id="CHEBI:30013"/>
        <dbReference type="ChEBI" id="CHEBI:43474"/>
        <dbReference type="ChEBI" id="CHEBI:61977"/>
        <dbReference type="EC" id="3.1.3.16"/>
    </reaction>
</comment>
<feature type="domain" description="BRCT" evidence="8">
    <location>
        <begin position="355"/>
        <end position="451"/>
    </location>
</feature>
<dbReference type="InterPro" id="IPR039189">
    <property type="entry name" value="Fcp1"/>
</dbReference>
<dbReference type="GeneID" id="20079945"/>
<dbReference type="PANTHER" id="PTHR23081:SF36">
    <property type="entry name" value="RNA POLYMERASE II SUBUNIT A C-TERMINAL DOMAIN PHOSPHATASE"/>
    <property type="match status" value="1"/>
</dbReference>
<feature type="domain" description="FCP1 homology" evidence="9">
    <location>
        <begin position="139"/>
        <end position="309"/>
    </location>
</feature>
<protein>
    <recommendedName>
        <fullName evidence="6">RNA polymerase II subunit A C-terminal domain phosphatase</fullName>
        <ecNumber evidence="6">3.1.3.16</ecNumber>
    </recommendedName>
</protein>
<dbReference type="Pfam" id="PF03031">
    <property type="entry name" value="NIF"/>
    <property type="match status" value="1"/>
</dbReference>
<feature type="region of interest" description="Disordered" evidence="7">
    <location>
        <begin position="572"/>
        <end position="593"/>
    </location>
</feature>
<dbReference type="InterPro" id="IPR023214">
    <property type="entry name" value="HAD_sf"/>
</dbReference>
<dbReference type="EC" id="3.1.3.16" evidence="6"/>
<name>A0A024UM63_9STRA</name>
<dbReference type="Gene3D" id="3.40.50.10190">
    <property type="entry name" value="BRCT domain"/>
    <property type="match status" value="1"/>
</dbReference>
<evidence type="ECO:0000256" key="4">
    <source>
        <dbReference type="ARBA" id="ARBA00047761"/>
    </source>
</evidence>
<dbReference type="InterPro" id="IPR011947">
    <property type="entry name" value="FCP1_euk"/>
</dbReference>
<keyword evidence="2 6" id="KW-0378">Hydrolase</keyword>
<dbReference type="InterPro" id="IPR001357">
    <property type="entry name" value="BRCT_dom"/>
</dbReference>
<dbReference type="RefSeq" id="XP_008864793.1">
    <property type="nucleotide sequence ID" value="XM_008866571.1"/>
</dbReference>
<dbReference type="AlphaFoldDB" id="A0A024UM63"/>
<evidence type="ECO:0000256" key="3">
    <source>
        <dbReference type="ARBA" id="ARBA00023242"/>
    </source>
</evidence>
<dbReference type="SUPFAM" id="SSF56784">
    <property type="entry name" value="HAD-like"/>
    <property type="match status" value="1"/>
</dbReference>
<dbReference type="GO" id="GO:0005634">
    <property type="term" value="C:nucleus"/>
    <property type="evidence" value="ECO:0007669"/>
    <property type="project" value="UniProtKB-SubCell"/>
</dbReference>
<feature type="region of interest" description="Disordered" evidence="7">
    <location>
        <begin position="683"/>
        <end position="751"/>
    </location>
</feature>
<dbReference type="CDD" id="cd07521">
    <property type="entry name" value="HAD_FCP1-like"/>
    <property type="match status" value="1"/>
</dbReference>
<organism evidence="10">
    <name type="scientific">Aphanomyces invadans</name>
    <dbReference type="NCBI Taxonomy" id="157072"/>
    <lineage>
        <taxon>Eukaryota</taxon>
        <taxon>Sar</taxon>
        <taxon>Stramenopiles</taxon>
        <taxon>Oomycota</taxon>
        <taxon>Saprolegniomycetes</taxon>
        <taxon>Saprolegniales</taxon>
        <taxon>Verrucalvaceae</taxon>
        <taxon>Aphanomyces</taxon>
    </lineage>
</organism>
<dbReference type="InterPro" id="IPR004274">
    <property type="entry name" value="FCP1_dom"/>
</dbReference>
<dbReference type="PROSITE" id="PS50172">
    <property type="entry name" value="BRCT"/>
    <property type="match status" value="1"/>
</dbReference>
<sequence length="751" mass="82706">MAAAEASTKAALRGWCRDAEVKWRISDGTSVKEGDVVADLIALDKSKSTPVWSPEFGVVHIHATPTNEASDGSQEIGWVDICQHDVLTANRSMCQICLRRFEDGSANQTVKVIMNDGMAMQVSHSQAKKLDSDNITRMLKSAKLTLVLDLDHTLLHAVRLEDVVDSIDSYDDVLHFEIPGIPTPHVLKLRPGLATFLANLSAMYELCIYTHGTRKYAEKIADIIDPTRKLFNGRIISRSDTPDIGHKDLKFLFPSCDDSMIIILDDRVDVWRKNYENVFIIEAFHFFNTRAELNNASGGKDSAGGIRILPKGDTHLEKTFRVLQAAHARFYQAGADEEAQLRNQGRSVKRILYELRHEVLRGVNIVFSGVIRLDKPPEVDYLWKLALSFGAKPSMTMDNFPITHLIIDPRRLGSKKHVEAVEMKNVVVVNPQWLVDSASEWSKQDEAKYAVKFILTSAQQDREAAEGASKAGDDGVGNEEAGQDAEATTSSRKGGEVVVPSSSDRPEGTEDPAATQESDKGGASSEIATFYDEIDHNIEDAEALKSQNTEATIPSPEDVSPQPQSVVKGILSAPETIGQKPKKSVRFTPDVKEPTVQFQNLPMRHRVMHRKGPLPARVTPAGVVESGGSFEFVQRIAKLKAKASPAAALPKFNRVAIPAQVPIAARTKKEESVDDIMDKWANMEDEEEVQQPKRKSALFQEKHAEAAKRAKRQLKEEAAPPPAADDADDDEGVVSGLILWIEPDGQSPSVG</sequence>
<dbReference type="Gene3D" id="3.40.50.1000">
    <property type="entry name" value="HAD superfamily/HAD-like"/>
    <property type="match status" value="1"/>
</dbReference>
<evidence type="ECO:0000256" key="7">
    <source>
        <dbReference type="SAM" id="MobiDB-lite"/>
    </source>
</evidence>
<evidence type="ECO:0000256" key="1">
    <source>
        <dbReference type="ARBA" id="ARBA00004123"/>
    </source>
</evidence>
<dbReference type="InterPro" id="IPR036420">
    <property type="entry name" value="BRCT_dom_sf"/>
</dbReference>
<dbReference type="CDD" id="cd17729">
    <property type="entry name" value="BRCT_CTDP1"/>
    <property type="match status" value="1"/>
</dbReference>
<dbReference type="EMBL" id="KI913955">
    <property type="protein sequence ID" value="ETW06718.1"/>
    <property type="molecule type" value="Genomic_DNA"/>
</dbReference>
<dbReference type="SMART" id="SM00577">
    <property type="entry name" value="CPDc"/>
    <property type="match status" value="1"/>
</dbReference>
<dbReference type="SUPFAM" id="SSF52113">
    <property type="entry name" value="BRCT domain"/>
    <property type="match status" value="1"/>
</dbReference>
<evidence type="ECO:0000259" key="9">
    <source>
        <dbReference type="PROSITE" id="PS50969"/>
    </source>
</evidence>
<evidence type="ECO:0000259" key="8">
    <source>
        <dbReference type="PROSITE" id="PS50172"/>
    </source>
</evidence>
<comment type="subcellular location">
    <subcellularLocation>
        <location evidence="1 6">Nucleus</location>
    </subcellularLocation>
</comment>
<dbReference type="OrthoDB" id="10249888at2759"/>
<evidence type="ECO:0000256" key="2">
    <source>
        <dbReference type="ARBA" id="ARBA00022801"/>
    </source>
</evidence>
<proteinExistence type="predicted"/>
<evidence type="ECO:0000256" key="6">
    <source>
        <dbReference type="RuleBase" id="RU366066"/>
    </source>
</evidence>